<organism evidence="4 5">
    <name type="scientific">Undibacterium danionis</name>
    <dbReference type="NCBI Taxonomy" id="1812100"/>
    <lineage>
        <taxon>Bacteria</taxon>
        <taxon>Pseudomonadati</taxon>
        <taxon>Pseudomonadota</taxon>
        <taxon>Betaproteobacteria</taxon>
        <taxon>Burkholderiales</taxon>
        <taxon>Oxalobacteraceae</taxon>
        <taxon>Undibacterium</taxon>
    </lineage>
</organism>
<evidence type="ECO:0000313" key="5">
    <source>
        <dbReference type="Proteomes" id="UP001589844"/>
    </source>
</evidence>
<feature type="short sequence motif" description="GXSXG" evidence="2">
    <location>
        <begin position="53"/>
        <end position="57"/>
    </location>
</feature>
<dbReference type="InterPro" id="IPR016035">
    <property type="entry name" value="Acyl_Trfase/lysoPLipase"/>
</dbReference>
<gene>
    <name evidence="4" type="ORF">ACFFJH_14365</name>
</gene>
<sequence length="316" mass="35007">MALAHIPQGAAGDQVLPVTRALLLPGGGLRLSYAAGVLTEIFARDLRFQLMDGTSGGSLNLAMLLSGLHVEEICERWRSLKMRHTISLMPLLNYLWPPQFVAASSAKGFRQKVYPHLGIDFEKIRAASGVQGSFNVCNFGKKMNQLILHQDMTEDFLLAGMSLPGTLPPVTINDEVFLDSGFIQDVNLLDAVKRGANELWLIWIMGNIKQYRKNPINLYVQMLEMSANGALIKELLQIKEINTRIANGETVYGHSKPITLHMIKPAQPLPLDTALYTGSITHTQLISMGKADARRYFDQFEAQGLAFEPEILSMSV</sequence>
<dbReference type="InterPro" id="IPR002641">
    <property type="entry name" value="PNPLA_dom"/>
</dbReference>
<protein>
    <submittedName>
        <fullName evidence="4">Patatin-like phospholipase family protein</fullName>
    </submittedName>
</protein>
<feature type="active site" description="Nucleophile" evidence="2">
    <location>
        <position position="55"/>
    </location>
</feature>
<evidence type="ECO:0000256" key="1">
    <source>
        <dbReference type="ARBA" id="ARBA00023098"/>
    </source>
</evidence>
<dbReference type="RefSeq" id="WP_390213550.1">
    <property type="nucleotide sequence ID" value="NZ_JBHLXJ010000015.1"/>
</dbReference>
<reference evidence="4 5" key="1">
    <citation type="submission" date="2024-09" db="EMBL/GenBank/DDBJ databases">
        <authorList>
            <person name="Sun Q."/>
            <person name="Mori K."/>
        </authorList>
    </citation>
    <scope>NUCLEOTIDE SEQUENCE [LARGE SCALE GENOMIC DNA]</scope>
    <source>
        <strain evidence="4 5">CCM 8677</strain>
    </source>
</reference>
<dbReference type="EMBL" id="JBHLXJ010000015">
    <property type="protein sequence ID" value="MFC0350998.1"/>
    <property type="molecule type" value="Genomic_DNA"/>
</dbReference>
<evidence type="ECO:0000259" key="3">
    <source>
        <dbReference type="PROSITE" id="PS51635"/>
    </source>
</evidence>
<dbReference type="Gene3D" id="3.40.1090.10">
    <property type="entry name" value="Cytosolic phospholipase A2 catalytic domain"/>
    <property type="match status" value="1"/>
</dbReference>
<comment type="caution">
    <text evidence="4">The sequence shown here is derived from an EMBL/GenBank/DDBJ whole genome shotgun (WGS) entry which is preliminary data.</text>
</comment>
<dbReference type="PROSITE" id="PS51635">
    <property type="entry name" value="PNPLA"/>
    <property type="match status" value="1"/>
</dbReference>
<evidence type="ECO:0000313" key="4">
    <source>
        <dbReference type="EMBL" id="MFC0350998.1"/>
    </source>
</evidence>
<name>A0ABV6IGR3_9BURK</name>
<dbReference type="Pfam" id="PF01734">
    <property type="entry name" value="Patatin"/>
    <property type="match status" value="1"/>
</dbReference>
<keyword evidence="1 2" id="KW-0443">Lipid metabolism</keyword>
<feature type="active site" description="Proton acceptor" evidence="2">
    <location>
        <position position="179"/>
    </location>
</feature>
<keyword evidence="5" id="KW-1185">Reference proteome</keyword>
<accession>A0ABV6IGR3</accession>
<keyword evidence="2" id="KW-0442">Lipid degradation</keyword>
<dbReference type="SUPFAM" id="SSF52151">
    <property type="entry name" value="FabD/lysophospholipase-like"/>
    <property type="match status" value="1"/>
</dbReference>
<feature type="domain" description="PNPLA" evidence="3">
    <location>
        <begin position="22"/>
        <end position="193"/>
    </location>
</feature>
<keyword evidence="2" id="KW-0378">Hydrolase</keyword>
<dbReference type="Proteomes" id="UP001589844">
    <property type="component" value="Unassembled WGS sequence"/>
</dbReference>
<comment type="caution">
    <text evidence="2">Lacks conserved residue(s) required for the propagation of feature annotation.</text>
</comment>
<proteinExistence type="predicted"/>
<evidence type="ECO:0000256" key="2">
    <source>
        <dbReference type="PROSITE-ProRule" id="PRU01161"/>
    </source>
</evidence>